<dbReference type="EMBL" id="BLYO01000192">
    <property type="protein sequence ID" value="GFO99099.1"/>
    <property type="molecule type" value="Genomic_DNA"/>
</dbReference>
<dbReference type="GO" id="GO:0008289">
    <property type="term" value="F:lipid binding"/>
    <property type="evidence" value="ECO:0007669"/>
    <property type="project" value="UniProtKB-KW"/>
</dbReference>
<organism evidence="3 4">
    <name type="scientific">Lactobacillus helveticus</name>
    <name type="common">Lactobacillus suntoryeus</name>
    <dbReference type="NCBI Taxonomy" id="1587"/>
    <lineage>
        <taxon>Bacteria</taxon>
        <taxon>Bacillati</taxon>
        <taxon>Bacillota</taxon>
        <taxon>Bacilli</taxon>
        <taxon>Lactobacillales</taxon>
        <taxon>Lactobacillaceae</taxon>
        <taxon>Lactobacillus</taxon>
    </lineage>
</organism>
<reference evidence="3" key="1">
    <citation type="submission" date="2020-07" db="EMBL/GenBank/DDBJ databases">
        <title>Draft genome sequence of Lactobacillus helveticus strain H-8.</title>
        <authorList>
            <person name="Endo A."/>
            <person name="Maeno S."/>
            <person name="Kido Y."/>
        </authorList>
    </citation>
    <scope>NUCLEOTIDE SEQUENCE</scope>
    <source>
        <strain evidence="3">H-8</strain>
    </source>
</reference>
<sequence length="290" mass="32474">MYENVTRNQRILNMENIKLILDSSSNMETNEKENLQVVPLTISFGGQDYIDDQTLNMKEFLSNMNKNDVAGKTTCPSIHAWLEALEGTEKAIIITMTSGMSGTFSSALQAKKMYEEKHPLSKIIVVDSRSAGPELTIVAHGIEQMLKGNIRFVDLEEAIAEFRMHTHLLFVLQSLHNLSLNGRVALAVAKIAGLLKINLIGTASKEGKLEPLTKARGMKKALREVFKYMQEDNYHGGEVIIDHCENEKDAETLKEKILAEYPDAKVEIRPMRGLCSFYAEEGGLMIGFHE</sequence>
<dbReference type="SUPFAM" id="SSF82549">
    <property type="entry name" value="DAK1/DegV-like"/>
    <property type="match status" value="1"/>
</dbReference>
<evidence type="ECO:0000313" key="3">
    <source>
        <dbReference type="EMBL" id="GFO99099.1"/>
    </source>
</evidence>
<evidence type="ECO:0000256" key="1">
    <source>
        <dbReference type="ARBA" id="ARBA00003238"/>
    </source>
</evidence>
<comment type="function">
    <text evidence="1">May bind long-chain fatty acids, such as palmitate, and may play a role in lipid transport or fatty acid metabolism.</text>
</comment>
<accession>A0A8H9F8C0</accession>
<dbReference type="PROSITE" id="PS51482">
    <property type="entry name" value="DEGV"/>
    <property type="match status" value="1"/>
</dbReference>
<proteinExistence type="predicted"/>
<dbReference type="Pfam" id="PF02645">
    <property type="entry name" value="DegV"/>
    <property type="match status" value="1"/>
</dbReference>
<name>A0A8H9F8C0_LACHE</name>
<keyword evidence="2" id="KW-0446">Lipid-binding</keyword>
<gene>
    <name evidence="3" type="ORF">LHEH8_08550</name>
</gene>
<dbReference type="Gene3D" id="3.40.50.10440">
    <property type="entry name" value="Dihydroxyacetone kinase, domain 1"/>
    <property type="match status" value="1"/>
</dbReference>
<dbReference type="InterPro" id="IPR043168">
    <property type="entry name" value="DegV_C"/>
</dbReference>
<dbReference type="PANTHER" id="PTHR33434">
    <property type="entry name" value="DEGV DOMAIN-CONTAINING PROTEIN DR_1986-RELATED"/>
    <property type="match status" value="1"/>
</dbReference>
<evidence type="ECO:0000313" key="4">
    <source>
        <dbReference type="Proteomes" id="UP000618094"/>
    </source>
</evidence>
<evidence type="ECO:0008006" key="5">
    <source>
        <dbReference type="Google" id="ProtNLM"/>
    </source>
</evidence>
<dbReference type="InterPro" id="IPR003797">
    <property type="entry name" value="DegV"/>
</dbReference>
<dbReference type="PANTHER" id="PTHR33434:SF2">
    <property type="entry name" value="FATTY ACID-BINDING PROTEIN TM_1468"/>
    <property type="match status" value="1"/>
</dbReference>
<dbReference type="InterPro" id="IPR050270">
    <property type="entry name" value="DegV_domain_contain"/>
</dbReference>
<evidence type="ECO:0000256" key="2">
    <source>
        <dbReference type="ARBA" id="ARBA00023121"/>
    </source>
</evidence>
<dbReference type="AlphaFoldDB" id="A0A8H9F8C0"/>
<dbReference type="NCBIfam" id="TIGR00762">
    <property type="entry name" value="DegV"/>
    <property type="match status" value="1"/>
</dbReference>
<comment type="caution">
    <text evidence="3">The sequence shown here is derived from an EMBL/GenBank/DDBJ whole genome shotgun (WGS) entry which is preliminary data.</text>
</comment>
<protein>
    <recommendedName>
        <fullName evidence="5">DegV family protein</fullName>
    </recommendedName>
</protein>
<dbReference type="Gene3D" id="2.20.28.50">
    <property type="entry name" value="degv family protein"/>
    <property type="match status" value="1"/>
</dbReference>
<dbReference type="Gene3D" id="3.30.1180.10">
    <property type="match status" value="1"/>
</dbReference>
<dbReference type="Proteomes" id="UP000618094">
    <property type="component" value="Unassembled WGS sequence"/>
</dbReference>